<sequence>MSVIIRPVSDLSKKVSEIESICFEQNSPVYLTKNGSNHMVLTSHEHYEKLLAQLRLYEKLLLAEAENRRGEMLDFNAVMDEIDAEAAGSSGGNEQKVSY</sequence>
<comment type="similarity">
    <text evidence="1">Belongs to the phD/YefM antitoxin family.</text>
</comment>
<dbReference type="KEGG" id="sted:SPTER_26640"/>
<dbReference type="RefSeq" id="WP_144350795.1">
    <property type="nucleotide sequence ID" value="NZ_CP036259.1"/>
</dbReference>
<name>A0A517DVB8_9FIRM</name>
<dbReference type="EMBL" id="CP036259">
    <property type="protein sequence ID" value="QDR81288.1"/>
    <property type="molecule type" value="Genomic_DNA"/>
</dbReference>
<dbReference type="SUPFAM" id="SSF143120">
    <property type="entry name" value="YefM-like"/>
    <property type="match status" value="1"/>
</dbReference>
<organism evidence="2 3">
    <name type="scientific">Sporomusa termitida</name>
    <dbReference type="NCBI Taxonomy" id="2377"/>
    <lineage>
        <taxon>Bacteria</taxon>
        <taxon>Bacillati</taxon>
        <taxon>Bacillota</taxon>
        <taxon>Negativicutes</taxon>
        <taxon>Selenomonadales</taxon>
        <taxon>Sporomusaceae</taxon>
        <taxon>Sporomusa</taxon>
    </lineage>
</organism>
<dbReference type="InterPro" id="IPR036165">
    <property type="entry name" value="YefM-like_sf"/>
</dbReference>
<reference evidence="2 3" key="1">
    <citation type="submission" date="2019-02" db="EMBL/GenBank/DDBJ databases">
        <title>Closed genome of Sporomusa termitida DSM 4440.</title>
        <authorList>
            <person name="Poehlein A."/>
            <person name="Daniel R."/>
        </authorList>
    </citation>
    <scope>NUCLEOTIDE SEQUENCE [LARGE SCALE GENOMIC DNA]</scope>
    <source>
        <strain evidence="2 3">DSM 4440</strain>
    </source>
</reference>
<protein>
    <recommendedName>
        <fullName evidence="4">Antitoxin</fullName>
    </recommendedName>
</protein>
<evidence type="ECO:0000313" key="2">
    <source>
        <dbReference type="EMBL" id="QDR81288.1"/>
    </source>
</evidence>
<dbReference type="Proteomes" id="UP000320776">
    <property type="component" value="Chromosome"/>
</dbReference>
<dbReference type="AlphaFoldDB" id="A0A517DVB8"/>
<evidence type="ECO:0000256" key="1">
    <source>
        <dbReference type="ARBA" id="ARBA00009981"/>
    </source>
</evidence>
<gene>
    <name evidence="2" type="ORF">SPTER_26640</name>
</gene>
<dbReference type="OrthoDB" id="9795585at2"/>
<proteinExistence type="inferred from homology"/>
<evidence type="ECO:0000313" key="3">
    <source>
        <dbReference type="Proteomes" id="UP000320776"/>
    </source>
</evidence>
<accession>A0A517DVB8</accession>
<evidence type="ECO:0008006" key="4">
    <source>
        <dbReference type="Google" id="ProtNLM"/>
    </source>
</evidence>
<keyword evidence="3" id="KW-1185">Reference proteome</keyword>